<comment type="subcellular location">
    <subcellularLocation>
        <location evidence="1 8">Cell membrane</location>
        <topology evidence="1 8">Peripheral membrane protein</topology>
    </subcellularLocation>
</comment>
<keyword evidence="6 8" id="KW-0139">CF(1)</keyword>
<dbReference type="RefSeq" id="WP_232547746.1">
    <property type="nucleotide sequence ID" value="NZ_CP115965.1"/>
</dbReference>
<comment type="similarity">
    <text evidence="2 8 9">Belongs to the ATPase epsilon chain family.</text>
</comment>
<evidence type="ECO:0000256" key="2">
    <source>
        <dbReference type="ARBA" id="ARBA00005712"/>
    </source>
</evidence>
<evidence type="ECO:0000256" key="6">
    <source>
        <dbReference type="ARBA" id="ARBA00023196"/>
    </source>
</evidence>
<evidence type="ECO:0000256" key="3">
    <source>
        <dbReference type="ARBA" id="ARBA00022448"/>
    </source>
</evidence>
<evidence type="ECO:0000313" key="12">
    <source>
        <dbReference type="EMBL" id="WZW97162.1"/>
    </source>
</evidence>
<dbReference type="InterPro" id="IPR020546">
    <property type="entry name" value="ATP_synth_F1_dsu/esu_N"/>
</dbReference>
<keyword evidence="4 8" id="KW-0406">Ion transport</keyword>
<keyword evidence="13" id="KW-1185">Reference proteome</keyword>
<dbReference type="NCBIfam" id="NF009977">
    <property type="entry name" value="PRK13442.1"/>
    <property type="match status" value="1"/>
</dbReference>
<reference evidence="12 13" key="1">
    <citation type="journal article" date="2023" name="Environ Microbiome">
        <title>A coral-associated actinobacterium mitigates coral bleaching under heat stress.</title>
        <authorList>
            <person name="Li J."/>
            <person name="Zou Y."/>
            <person name="Li Q."/>
            <person name="Zhang J."/>
            <person name="Bourne D.G."/>
            <person name="Lyu Y."/>
            <person name="Liu C."/>
            <person name="Zhang S."/>
        </authorList>
    </citation>
    <scope>NUCLEOTIDE SEQUENCE [LARGE SCALE GENOMIC DNA]</scope>
    <source>
        <strain evidence="12 13">SCSIO 13291</strain>
    </source>
</reference>
<dbReference type="SUPFAM" id="SSF51344">
    <property type="entry name" value="Epsilon subunit of F1F0-ATP synthase N-terminal domain"/>
    <property type="match status" value="1"/>
</dbReference>
<evidence type="ECO:0000256" key="5">
    <source>
        <dbReference type="ARBA" id="ARBA00023136"/>
    </source>
</evidence>
<evidence type="ECO:0000256" key="9">
    <source>
        <dbReference type="RuleBase" id="RU003656"/>
    </source>
</evidence>
<dbReference type="Proteomes" id="UP001434337">
    <property type="component" value="Chromosome"/>
</dbReference>
<evidence type="ECO:0000259" key="11">
    <source>
        <dbReference type="Pfam" id="PF02823"/>
    </source>
</evidence>
<dbReference type="Pfam" id="PF02823">
    <property type="entry name" value="ATP-synt_DE_N"/>
    <property type="match status" value="1"/>
</dbReference>
<evidence type="ECO:0000256" key="8">
    <source>
        <dbReference type="HAMAP-Rule" id="MF_00530"/>
    </source>
</evidence>
<organism evidence="12 13">
    <name type="scientific">Propioniciclava soli</name>
    <dbReference type="NCBI Taxonomy" id="2775081"/>
    <lineage>
        <taxon>Bacteria</taxon>
        <taxon>Bacillati</taxon>
        <taxon>Actinomycetota</taxon>
        <taxon>Actinomycetes</taxon>
        <taxon>Propionibacteriales</taxon>
        <taxon>Propionibacteriaceae</taxon>
        <taxon>Propioniciclava</taxon>
    </lineage>
</organism>
<dbReference type="InterPro" id="IPR036771">
    <property type="entry name" value="ATPsynth_dsu/esu_N"/>
</dbReference>
<feature type="domain" description="ATP synthase F1 complex delta/epsilon subunit N-terminal" evidence="11">
    <location>
        <begin position="8"/>
        <end position="84"/>
    </location>
</feature>
<name>A0ABZ3C2P4_9ACTN</name>
<keyword evidence="10" id="KW-0175">Coiled coil</keyword>
<dbReference type="PANTHER" id="PTHR13822">
    <property type="entry name" value="ATP SYNTHASE DELTA/EPSILON CHAIN"/>
    <property type="match status" value="1"/>
</dbReference>
<keyword evidence="8" id="KW-0375">Hydrogen ion transport</keyword>
<sequence length="139" mass="14703">MALPDSLLRVEVVSADGVIWEGEAESVIARTTEGDIGILPNHEPLLAVLVPSAAEVLSSEGNREIVALDGGFLSVAGNRVAILSGYAKMAQEITLADAEVELAEATKNLEAGHNDETTKHHFDRATAQVKAAHRMAGRH</sequence>
<evidence type="ECO:0000256" key="1">
    <source>
        <dbReference type="ARBA" id="ARBA00004202"/>
    </source>
</evidence>
<dbReference type="Gene3D" id="2.60.15.10">
    <property type="entry name" value="F0F1 ATP synthase delta/epsilon subunit, N-terminal"/>
    <property type="match status" value="1"/>
</dbReference>
<keyword evidence="7 8" id="KW-0066">ATP synthesis</keyword>
<dbReference type="CDD" id="cd12152">
    <property type="entry name" value="F1-ATPase_delta"/>
    <property type="match status" value="1"/>
</dbReference>
<dbReference type="InterPro" id="IPR001469">
    <property type="entry name" value="ATP_synth_F1_dsu/esu"/>
</dbReference>
<keyword evidence="8" id="KW-1003">Cell membrane</keyword>
<keyword evidence="5 8" id="KW-0472">Membrane</keyword>
<protein>
    <recommendedName>
        <fullName evidence="8">ATP synthase epsilon chain</fullName>
    </recommendedName>
    <alternativeName>
        <fullName evidence="8">ATP synthase F1 sector epsilon subunit</fullName>
    </alternativeName>
    <alternativeName>
        <fullName evidence="8">F-ATPase epsilon subunit</fullName>
    </alternativeName>
</protein>
<evidence type="ECO:0000256" key="7">
    <source>
        <dbReference type="ARBA" id="ARBA00023310"/>
    </source>
</evidence>
<dbReference type="HAMAP" id="MF_00530">
    <property type="entry name" value="ATP_synth_epsil_bac"/>
    <property type="match status" value="1"/>
</dbReference>
<dbReference type="EMBL" id="CP115965">
    <property type="protein sequence ID" value="WZW97162.1"/>
    <property type="molecule type" value="Genomic_DNA"/>
</dbReference>
<evidence type="ECO:0000256" key="10">
    <source>
        <dbReference type="SAM" id="Coils"/>
    </source>
</evidence>
<comment type="function">
    <text evidence="8">Produces ATP from ADP in the presence of a proton gradient across the membrane.</text>
</comment>
<dbReference type="PANTHER" id="PTHR13822:SF10">
    <property type="entry name" value="ATP SYNTHASE EPSILON CHAIN, CHLOROPLASTIC"/>
    <property type="match status" value="1"/>
</dbReference>
<gene>
    <name evidence="8" type="primary">atpC</name>
    <name evidence="12" type="ORF">PCC79_09535</name>
</gene>
<evidence type="ECO:0000256" key="4">
    <source>
        <dbReference type="ARBA" id="ARBA00023065"/>
    </source>
</evidence>
<evidence type="ECO:0000313" key="13">
    <source>
        <dbReference type="Proteomes" id="UP001434337"/>
    </source>
</evidence>
<proteinExistence type="inferred from homology"/>
<feature type="coiled-coil region" evidence="10">
    <location>
        <begin position="88"/>
        <end position="115"/>
    </location>
</feature>
<accession>A0ABZ3C2P4</accession>
<comment type="subunit">
    <text evidence="8 9">F-type ATPases have 2 components, CF(1) - the catalytic core - and CF(0) - the membrane proton channel. CF(1) has five subunits: alpha(3), beta(3), gamma(1), delta(1), epsilon(1). CF(0) has three main subunits: a, b and c.</text>
</comment>
<keyword evidence="3 8" id="KW-0813">Transport</keyword>
<dbReference type="NCBIfam" id="TIGR01216">
    <property type="entry name" value="ATP_synt_epsi"/>
    <property type="match status" value="1"/>
</dbReference>